<dbReference type="SUPFAM" id="SSF48113">
    <property type="entry name" value="Heme-dependent peroxidases"/>
    <property type="match status" value="1"/>
</dbReference>
<evidence type="ECO:0000313" key="3">
    <source>
        <dbReference type="EMBL" id="KAL2649890.1"/>
    </source>
</evidence>
<gene>
    <name evidence="3" type="ORF">R1flu_018018</name>
</gene>
<accession>A0ABD1ZEL6</accession>
<evidence type="ECO:0000256" key="1">
    <source>
        <dbReference type="RuleBase" id="RU004241"/>
    </source>
</evidence>
<evidence type="ECO:0000259" key="2">
    <source>
        <dbReference type="PROSITE" id="PS50873"/>
    </source>
</evidence>
<dbReference type="InterPro" id="IPR002016">
    <property type="entry name" value="Haem_peroxidase"/>
</dbReference>
<dbReference type="AlphaFoldDB" id="A0ABD1ZEL6"/>
<evidence type="ECO:0000313" key="4">
    <source>
        <dbReference type="Proteomes" id="UP001605036"/>
    </source>
</evidence>
<dbReference type="PROSITE" id="PS50873">
    <property type="entry name" value="PEROXIDASE_4"/>
    <property type="match status" value="1"/>
</dbReference>
<feature type="domain" description="Plant heme peroxidase family profile" evidence="2">
    <location>
        <begin position="1"/>
        <end position="119"/>
    </location>
</feature>
<name>A0ABD1ZEL6_9MARC</name>
<comment type="similarity">
    <text evidence="1">Belongs to the peroxidase family.</text>
</comment>
<organism evidence="3 4">
    <name type="scientific">Riccia fluitans</name>
    <dbReference type="NCBI Taxonomy" id="41844"/>
    <lineage>
        <taxon>Eukaryota</taxon>
        <taxon>Viridiplantae</taxon>
        <taxon>Streptophyta</taxon>
        <taxon>Embryophyta</taxon>
        <taxon>Marchantiophyta</taxon>
        <taxon>Marchantiopsida</taxon>
        <taxon>Marchantiidae</taxon>
        <taxon>Marchantiales</taxon>
        <taxon>Ricciaceae</taxon>
        <taxon>Riccia</taxon>
    </lineage>
</organism>
<protein>
    <recommendedName>
        <fullName evidence="2">Plant heme peroxidase family profile domain-containing protein</fullName>
    </recommendedName>
</protein>
<comment type="caution">
    <text evidence="3">The sequence shown here is derived from an EMBL/GenBank/DDBJ whole genome shotgun (WGS) entry which is preliminary data.</text>
</comment>
<dbReference type="Gene3D" id="1.10.520.10">
    <property type="match status" value="1"/>
</dbReference>
<dbReference type="EMBL" id="JBHFFA010000001">
    <property type="protein sequence ID" value="KAL2649890.1"/>
    <property type="molecule type" value="Genomic_DNA"/>
</dbReference>
<keyword evidence="4" id="KW-1185">Reference proteome</keyword>
<reference evidence="3 4" key="1">
    <citation type="submission" date="2024-09" db="EMBL/GenBank/DDBJ databases">
        <title>Chromosome-scale assembly of Riccia fluitans.</title>
        <authorList>
            <person name="Paukszto L."/>
            <person name="Sawicki J."/>
            <person name="Karawczyk K."/>
            <person name="Piernik-Szablinska J."/>
            <person name="Szczecinska M."/>
            <person name="Mazdziarz M."/>
        </authorList>
    </citation>
    <scope>NUCLEOTIDE SEQUENCE [LARGE SCALE GENOMIC DNA]</scope>
    <source>
        <strain evidence="3">Rf_01</strain>
        <tissue evidence="3">Aerial parts of the thallus</tissue>
    </source>
</reference>
<dbReference type="Gene3D" id="1.10.420.10">
    <property type="entry name" value="Peroxidase, domain 2"/>
    <property type="match status" value="1"/>
</dbReference>
<dbReference type="InterPro" id="IPR010255">
    <property type="entry name" value="Haem_peroxidase_sf"/>
</dbReference>
<dbReference type="Pfam" id="PF00141">
    <property type="entry name" value="peroxidase"/>
    <property type="match status" value="1"/>
</dbReference>
<proteinExistence type="inferred from homology"/>
<dbReference type="Proteomes" id="UP001605036">
    <property type="component" value="Unassembled WGS sequence"/>
</dbReference>
<sequence length="119" mass="13160">MCKLQAGGSRCLACVALGQKGDFLSLQEEANAPAAPYMTYDQLEARFTAVGLSEQDMVVLSGRVQCRPVLPRLYNYDGVLNVMDPFLDAQANQLKMRCPTDVRQGGFLPMDPTKTEEHF</sequence>